<dbReference type="InterPro" id="IPR017904">
    <property type="entry name" value="ADF/Cofilin"/>
</dbReference>
<comment type="similarity">
    <text evidence="1">Belongs to the actin-binding proteins ADF family.</text>
</comment>
<evidence type="ECO:0000256" key="2">
    <source>
        <dbReference type="ARBA" id="ARBA00023203"/>
    </source>
</evidence>
<sequence>GIKISEEAMNAYNKLKLDKNVRAIVFKINDAQTEIVVDKTYPLEATLQNIVDELPTRDSRYITYDLIVPQDGCETSKLTFILWAPQDASSRSKISYTTTKAACLDNWHGIQLQIQATSFDEVTLEYFMAKLKK</sequence>
<dbReference type="InterPro" id="IPR002108">
    <property type="entry name" value="ADF-H"/>
</dbReference>
<dbReference type="GO" id="GO:0030042">
    <property type="term" value="P:actin filament depolymerization"/>
    <property type="evidence" value="ECO:0007669"/>
    <property type="project" value="InterPro"/>
</dbReference>
<dbReference type="SMART" id="SM00102">
    <property type="entry name" value="ADF"/>
    <property type="match status" value="1"/>
</dbReference>
<gene>
    <name evidence="4" type="ORF">TPC1_12168</name>
</gene>
<feature type="non-terminal residue" evidence="4">
    <location>
        <position position="1"/>
    </location>
</feature>
<proteinExistence type="inferred from homology"/>
<dbReference type="GO" id="GO:0015629">
    <property type="term" value="C:actin cytoskeleton"/>
    <property type="evidence" value="ECO:0007669"/>
    <property type="project" value="InterPro"/>
</dbReference>
<evidence type="ECO:0000259" key="3">
    <source>
        <dbReference type="PROSITE" id="PS51263"/>
    </source>
</evidence>
<dbReference type="Pfam" id="PF00241">
    <property type="entry name" value="Cofilin_ADF"/>
    <property type="match status" value="1"/>
</dbReference>
<dbReference type="PROSITE" id="PS51263">
    <property type="entry name" value="ADF_H"/>
    <property type="match status" value="1"/>
</dbReference>
<keyword evidence="2" id="KW-0009">Actin-binding</keyword>
<reference evidence="4" key="1">
    <citation type="submission" date="2015-07" db="EMBL/GenBank/DDBJ databases">
        <title>Adaptation to a free-living lifestyle via gene acquisitions in the diplomonad Trepomonas sp. PC1.</title>
        <authorList>
            <person name="Xu F."/>
            <person name="Jerlstrom-Hultqvist J."/>
            <person name="Kolisko M."/>
            <person name="Simpson A.G.B."/>
            <person name="Roger A.J."/>
            <person name="Svard S.G."/>
            <person name="Andersson J.O."/>
        </authorList>
    </citation>
    <scope>NUCLEOTIDE SEQUENCE</scope>
    <source>
        <strain evidence="4">PC1</strain>
    </source>
</reference>
<dbReference type="GO" id="GO:0003779">
    <property type="term" value="F:actin binding"/>
    <property type="evidence" value="ECO:0007669"/>
    <property type="project" value="UniProtKB-KW"/>
</dbReference>
<evidence type="ECO:0000256" key="1">
    <source>
        <dbReference type="ARBA" id="ARBA00006844"/>
    </source>
</evidence>
<dbReference type="InterPro" id="IPR029006">
    <property type="entry name" value="ADF-H/Gelsolin-like_dom_sf"/>
</dbReference>
<organism evidence="4">
    <name type="scientific">Trepomonas sp. PC1</name>
    <dbReference type="NCBI Taxonomy" id="1076344"/>
    <lineage>
        <taxon>Eukaryota</taxon>
        <taxon>Metamonada</taxon>
        <taxon>Diplomonadida</taxon>
        <taxon>Hexamitidae</taxon>
        <taxon>Hexamitinae</taxon>
        <taxon>Trepomonas</taxon>
    </lineage>
</organism>
<name>A0A146KDR9_9EUKA</name>
<feature type="domain" description="ADF-H" evidence="3">
    <location>
        <begin position="1"/>
        <end position="132"/>
    </location>
</feature>
<dbReference type="EMBL" id="GDID01001626">
    <property type="protein sequence ID" value="JAP94980.1"/>
    <property type="molecule type" value="Transcribed_RNA"/>
</dbReference>
<evidence type="ECO:0000313" key="4">
    <source>
        <dbReference type="EMBL" id="JAP94980.1"/>
    </source>
</evidence>
<accession>A0A146KDR9</accession>
<dbReference type="Gene3D" id="3.40.20.10">
    <property type="entry name" value="Severin"/>
    <property type="match status" value="1"/>
</dbReference>
<protein>
    <submittedName>
        <fullName evidence="4">Cofilin/tropomyosin-type actin-binding protein</fullName>
    </submittedName>
</protein>
<dbReference type="SUPFAM" id="SSF55753">
    <property type="entry name" value="Actin depolymerizing proteins"/>
    <property type="match status" value="1"/>
</dbReference>
<dbReference type="AlphaFoldDB" id="A0A146KDR9"/>
<dbReference type="CDD" id="cd11286">
    <property type="entry name" value="ADF_cofilin_like"/>
    <property type="match status" value="1"/>
</dbReference>
<dbReference type="PANTHER" id="PTHR11913">
    <property type="entry name" value="COFILIN-RELATED"/>
    <property type="match status" value="1"/>
</dbReference>